<dbReference type="KEGG" id="rub:GBA63_07165"/>
<dbReference type="Proteomes" id="UP000501452">
    <property type="component" value="Chromosome"/>
</dbReference>
<dbReference type="GO" id="GO:0051536">
    <property type="term" value="F:iron-sulfur cluster binding"/>
    <property type="evidence" value="ECO:0007669"/>
    <property type="project" value="InterPro"/>
</dbReference>
<organism evidence="3 4">
    <name type="scientific">Rubrobacter tropicus</name>
    <dbReference type="NCBI Taxonomy" id="2653851"/>
    <lineage>
        <taxon>Bacteria</taxon>
        <taxon>Bacillati</taxon>
        <taxon>Actinomycetota</taxon>
        <taxon>Rubrobacteria</taxon>
        <taxon>Rubrobacterales</taxon>
        <taxon>Rubrobacteraceae</taxon>
        <taxon>Rubrobacter</taxon>
    </lineage>
</organism>
<feature type="domain" description="NIF system FeS cluster assembly NifU N-terminal" evidence="2">
    <location>
        <begin position="94"/>
        <end position="212"/>
    </location>
</feature>
<keyword evidence="4" id="KW-1185">Reference proteome</keyword>
<accession>A0A6G8Q7N8</accession>
<evidence type="ECO:0000313" key="3">
    <source>
        <dbReference type="EMBL" id="QIN82448.1"/>
    </source>
</evidence>
<evidence type="ECO:0000256" key="1">
    <source>
        <dbReference type="SAM" id="MobiDB-lite"/>
    </source>
</evidence>
<reference evidence="3 4" key="1">
    <citation type="submission" date="2019-10" db="EMBL/GenBank/DDBJ databases">
        <title>Rubrobacter sp nov SCSIO 52090 isolated from a deep-sea sediment in the South China Sea.</title>
        <authorList>
            <person name="Chen R.W."/>
        </authorList>
    </citation>
    <scope>NUCLEOTIDE SEQUENCE [LARGE SCALE GENOMIC DNA]</scope>
    <source>
        <strain evidence="3 4">SCSIO 52909</strain>
    </source>
</reference>
<protein>
    <recommendedName>
        <fullName evidence="2">NIF system FeS cluster assembly NifU N-terminal domain-containing protein</fullName>
    </recommendedName>
</protein>
<feature type="region of interest" description="Disordered" evidence="1">
    <location>
        <begin position="1"/>
        <end position="40"/>
    </location>
</feature>
<dbReference type="GO" id="GO:0016226">
    <property type="term" value="P:iron-sulfur cluster assembly"/>
    <property type="evidence" value="ECO:0007669"/>
    <property type="project" value="InterPro"/>
</dbReference>
<dbReference type="GO" id="GO:0005506">
    <property type="term" value="F:iron ion binding"/>
    <property type="evidence" value="ECO:0007669"/>
    <property type="project" value="InterPro"/>
</dbReference>
<gene>
    <name evidence="3" type="ORF">GBA63_07165</name>
</gene>
<feature type="compositionally biased region" description="Basic and acidic residues" evidence="1">
    <location>
        <begin position="1"/>
        <end position="23"/>
    </location>
</feature>
<dbReference type="AlphaFoldDB" id="A0A6G8Q7N8"/>
<evidence type="ECO:0000259" key="2">
    <source>
        <dbReference type="Pfam" id="PF01592"/>
    </source>
</evidence>
<dbReference type="Pfam" id="PF01592">
    <property type="entry name" value="NifU_N"/>
    <property type="match status" value="1"/>
</dbReference>
<evidence type="ECO:0000313" key="4">
    <source>
        <dbReference type="Proteomes" id="UP000501452"/>
    </source>
</evidence>
<sequence>MGAGREGGRNLQERGRAQGDLRGRGRPLGQRRRRRLLPHRGALQPHLVRAQLPARLRQRPQLRRLLDRVGQLRRRPHRAVGRTPLDRKERVAYLVDHFGNPRHKGVLEGADVAMPGGSPECGGSVVVYLKGDGNGGIEDLAWTGQGDTISMGATSVIVGRVRDEGLTLQQVLDLDYEKFMDSIGRDVIGSRTRNATLGLSTIKSAVRKYQRDRIADTEDRATA</sequence>
<name>A0A6G8Q7N8_9ACTN</name>
<feature type="compositionally biased region" description="Basic residues" evidence="1">
    <location>
        <begin position="29"/>
        <end position="38"/>
    </location>
</feature>
<dbReference type="EMBL" id="CP045119">
    <property type="protein sequence ID" value="QIN82448.1"/>
    <property type="molecule type" value="Genomic_DNA"/>
</dbReference>
<dbReference type="SUPFAM" id="SSF82649">
    <property type="entry name" value="SufE/NifU"/>
    <property type="match status" value="1"/>
</dbReference>
<dbReference type="CDD" id="cd06664">
    <property type="entry name" value="IscU_like"/>
    <property type="match status" value="1"/>
</dbReference>
<proteinExistence type="predicted"/>
<dbReference type="InterPro" id="IPR002871">
    <property type="entry name" value="NIF_FeS_clus_asmbl_NifU_N"/>
</dbReference>
<dbReference type="Gene3D" id="3.90.1010.10">
    <property type="match status" value="1"/>
</dbReference>